<dbReference type="NCBIfam" id="TIGR00666">
    <property type="entry name" value="PBP4"/>
    <property type="match status" value="1"/>
</dbReference>
<evidence type="ECO:0000256" key="1">
    <source>
        <dbReference type="ARBA" id="ARBA00006096"/>
    </source>
</evidence>
<dbReference type="SUPFAM" id="SSF56601">
    <property type="entry name" value="beta-lactamase/transpeptidase-like"/>
    <property type="match status" value="1"/>
</dbReference>
<dbReference type="PANTHER" id="PTHR30023">
    <property type="entry name" value="D-ALANYL-D-ALANINE CARBOXYPEPTIDASE"/>
    <property type="match status" value="1"/>
</dbReference>
<gene>
    <name evidence="3" type="ORF">BZJ21_06620</name>
</gene>
<sequence>MIRALFRCLAPIRCLAVIFCLALSVLFTTSLAYASNQLTIEQLTPLLPKGSQAALWVSDPQHTQPQLSQQVDALLPPASTQKLLTGLAARLYLPSTFRFSTRLVQAGDDIALIFNGDPLLTRKDIRQLLSQLPRRGLDNINHLYLDGQAFAGRSRAPGWPWDILAVCYSAPSTAITLDHNCVQGAIYSQPDQVQTRVHVPRHQPISVTSDALTVTEEQQTARHCGLDLTATADNQYHFSGCLAHRDRPLPLNFAVQTPSAYVKAIVADELARLNVHLNGQILVAPAPSQHRELARHHSVPLPSLLTTMLRDSDNLIADNLLKALGRRYFQQPGSYRNGVAAAKAILQKTGIDLSRAILVDGSGLSRNNRLSARQLASVLHYISTHPELGLIDMLPTAGMDGTLKYRQSVRHAPIKGRLKAKSGSLYGSYNLAGLLEDDTGQAHIVVQLVSHYHPDEDALPDNVPAPITQFEREFYHALIRGQLVPAFARAQP</sequence>
<comment type="similarity">
    <text evidence="1">Belongs to the peptidase S13 family.</text>
</comment>
<reference evidence="4" key="1">
    <citation type="submission" date="2017-01" db="EMBL/GenBank/DDBJ databases">
        <title>Draft genome of the species Salinivibrio costicola subsp. alcaliphilus.</title>
        <authorList>
            <person name="Lopez-Hermoso C."/>
            <person name="De La Haba R."/>
            <person name="Sanchez-Porro C."/>
            <person name="Ventosa A."/>
        </authorList>
    </citation>
    <scope>NUCLEOTIDE SEQUENCE [LARGE SCALE GENOMIC DNA]</scope>
    <source>
        <strain evidence="4">CBH448</strain>
    </source>
</reference>
<dbReference type="Gene3D" id="3.50.80.20">
    <property type="entry name" value="D-Ala-D-Ala carboxypeptidase C, peptidase S13"/>
    <property type="match status" value="1"/>
</dbReference>
<proteinExistence type="inferred from homology"/>
<organism evidence="3 4">
    <name type="scientific">Salinivibrio costicola subsp. alcaliphilus</name>
    <dbReference type="NCBI Taxonomy" id="272773"/>
    <lineage>
        <taxon>Bacteria</taxon>
        <taxon>Pseudomonadati</taxon>
        <taxon>Pseudomonadota</taxon>
        <taxon>Gammaproteobacteria</taxon>
        <taxon>Vibrionales</taxon>
        <taxon>Vibrionaceae</taxon>
        <taxon>Salinivibrio</taxon>
    </lineage>
</organism>
<keyword evidence="4" id="KW-1185">Reference proteome</keyword>
<keyword evidence="3" id="KW-0121">Carboxypeptidase</keyword>
<dbReference type="Proteomes" id="UP000189431">
    <property type="component" value="Unassembled WGS sequence"/>
</dbReference>
<dbReference type="PANTHER" id="PTHR30023:SF0">
    <property type="entry name" value="PENICILLIN-SENSITIVE CARBOXYPEPTIDASE A"/>
    <property type="match status" value="1"/>
</dbReference>
<evidence type="ECO:0000313" key="3">
    <source>
        <dbReference type="EMBL" id="OOF34284.1"/>
    </source>
</evidence>
<dbReference type="PRINTS" id="PR00922">
    <property type="entry name" value="DADACBPTASE3"/>
</dbReference>
<evidence type="ECO:0000313" key="4">
    <source>
        <dbReference type="Proteomes" id="UP000189431"/>
    </source>
</evidence>
<dbReference type="Pfam" id="PF02113">
    <property type="entry name" value="Peptidase_S13"/>
    <property type="match status" value="1"/>
</dbReference>
<dbReference type="InterPro" id="IPR000667">
    <property type="entry name" value="Peptidase_S13"/>
</dbReference>
<dbReference type="EMBL" id="MUFR01000014">
    <property type="protein sequence ID" value="OOF34284.1"/>
    <property type="molecule type" value="Genomic_DNA"/>
</dbReference>
<keyword evidence="2" id="KW-0378">Hydrolase</keyword>
<evidence type="ECO:0000256" key="2">
    <source>
        <dbReference type="ARBA" id="ARBA00022801"/>
    </source>
</evidence>
<dbReference type="GO" id="GO:0004180">
    <property type="term" value="F:carboxypeptidase activity"/>
    <property type="evidence" value="ECO:0007669"/>
    <property type="project" value="UniProtKB-KW"/>
</dbReference>
<keyword evidence="3" id="KW-0645">Protease</keyword>
<dbReference type="RefSeq" id="WP_077669403.1">
    <property type="nucleotide sequence ID" value="NZ_MUFR01000014.1"/>
</dbReference>
<name>A0ABX3KS65_SALCS</name>
<comment type="caution">
    <text evidence="3">The sequence shown here is derived from an EMBL/GenBank/DDBJ whole genome shotgun (WGS) entry which is preliminary data.</text>
</comment>
<dbReference type="Gene3D" id="3.40.710.10">
    <property type="entry name" value="DD-peptidase/beta-lactamase superfamily"/>
    <property type="match status" value="1"/>
</dbReference>
<dbReference type="InterPro" id="IPR012338">
    <property type="entry name" value="Beta-lactam/transpept-like"/>
</dbReference>
<protein>
    <submittedName>
        <fullName evidence="3">D-alanyl-D-alanine carboxypeptidase/D-alanyl-D-alanine-endopeptidase</fullName>
    </submittedName>
</protein>
<accession>A0ABX3KS65</accession>